<reference evidence="7" key="2">
    <citation type="submission" date="2012-08" db="EMBL/GenBank/DDBJ databases">
        <title>Genome sequence of Kazachstania naganishii.</title>
        <authorList>
            <person name="Gordon J.L."/>
            <person name="Armisen D."/>
            <person name="Proux-Wera E."/>
            <person name="OhEigeartaigh S.S."/>
            <person name="Byrne K.P."/>
            <person name="Wolfe K.H."/>
        </authorList>
    </citation>
    <scope>NUCLEOTIDE SEQUENCE [LARGE SCALE GENOMIC DNA]</scope>
    <source>
        <strain evidence="7">ATCC MYA-139 / BCRC 22969 / CBS 8797 / CCRC 22969 / KCTC 17520 / NBRC 10181 / NCYC 3082</strain>
    </source>
</reference>
<dbReference type="Gene3D" id="2.130.10.30">
    <property type="entry name" value="Regulator of chromosome condensation 1/beta-lactamase-inhibitor protein II"/>
    <property type="match status" value="1"/>
</dbReference>
<feature type="domain" description="RCC1-like" evidence="5">
    <location>
        <begin position="143"/>
        <end position="490"/>
    </location>
</feature>
<dbReference type="Proteomes" id="UP000006310">
    <property type="component" value="Chromosome 12"/>
</dbReference>
<dbReference type="InterPro" id="IPR053245">
    <property type="entry name" value="MitoProcess-Associated"/>
</dbReference>
<accession>J7RRX9</accession>
<feature type="repeat" description="RCC1" evidence="2">
    <location>
        <begin position="460"/>
        <end position="520"/>
    </location>
</feature>
<evidence type="ECO:0000313" key="6">
    <source>
        <dbReference type="EMBL" id="CCK72638.1"/>
    </source>
</evidence>
<evidence type="ECO:0000256" key="4">
    <source>
        <dbReference type="SAM" id="Phobius"/>
    </source>
</evidence>
<dbReference type="InterPro" id="IPR009091">
    <property type="entry name" value="RCC1/BLIP-II"/>
</dbReference>
<dbReference type="Pfam" id="PF25390">
    <property type="entry name" value="WD40_RLD"/>
    <property type="match status" value="1"/>
</dbReference>
<dbReference type="STRING" id="1071383.J7RRX9"/>
<dbReference type="InterPro" id="IPR058923">
    <property type="entry name" value="RCC1-like_dom"/>
</dbReference>
<dbReference type="KEGG" id="kng:KNAG_0L00150"/>
<dbReference type="GO" id="GO:0005743">
    <property type="term" value="C:mitochondrial inner membrane"/>
    <property type="evidence" value="ECO:0007669"/>
    <property type="project" value="TreeGrafter"/>
</dbReference>
<dbReference type="GO" id="GO:0034551">
    <property type="term" value="P:mitochondrial respiratory chain complex III assembly"/>
    <property type="evidence" value="ECO:0007669"/>
    <property type="project" value="TreeGrafter"/>
</dbReference>
<dbReference type="eggNOG" id="KOG1426">
    <property type="taxonomic scope" value="Eukaryota"/>
</dbReference>
<evidence type="ECO:0000256" key="1">
    <source>
        <dbReference type="ARBA" id="ARBA00022737"/>
    </source>
</evidence>
<gene>
    <name evidence="6" type="primary">KNAG0L00150</name>
    <name evidence="6" type="ordered locus">KNAG_0L00150</name>
</gene>
<dbReference type="GeneID" id="34528412"/>
<dbReference type="PANTHER" id="PTHR47563">
    <property type="entry name" value="PROTEIN FMP25, MITOCHONDRIAL"/>
    <property type="match status" value="1"/>
</dbReference>
<organism evidence="6 7">
    <name type="scientific">Huiozyma naganishii (strain ATCC MYA-139 / BCRC 22969 / CBS 8797 / KCTC 17520 / NBRC 10181 / NCYC 3082 / Yp74L-3)</name>
    <name type="common">Yeast</name>
    <name type="synonym">Kazachstania naganishii</name>
    <dbReference type="NCBI Taxonomy" id="1071383"/>
    <lineage>
        <taxon>Eukaryota</taxon>
        <taxon>Fungi</taxon>
        <taxon>Dikarya</taxon>
        <taxon>Ascomycota</taxon>
        <taxon>Saccharomycotina</taxon>
        <taxon>Saccharomycetes</taxon>
        <taxon>Saccharomycetales</taxon>
        <taxon>Saccharomycetaceae</taxon>
        <taxon>Huiozyma</taxon>
    </lineage>
</organism>
<dbReference type="PRINTS" id="PR00633">
    <property type="entry name" value="RCCNDNSATION"/>
</dbReference>
<dbReference type="InterPro" id="IPR000408">
    <property type="entry name" value="Reg_chr_condens"/>
</dbReference>
<keyword evidence="4" id="KW-1133">Transmembrane helix</keyword>
<evidence type="ECO:0000313" key="7">
    <source>
        <dbReference type="Proteomes" id="UP000006310"/>
    </source>
</evidence>
<keyword evidence="1" id="KW-0677">Repeat</keyword>
<dbReference type="PANTHER" id="PTHR47563:SF1">
    <property type="entry name" value="PROTEIN FMP25, MITOCHONDRIAL"/>
    <property type="match status" value="1"/>
</dbReference>
<dbReference type="EMBL" id="HE978325">
    <property type="protein sequence ID" value="CCK72638.1"/>
    <property type="molecule type" value="Genomic_DNA"/>
</dbReference>
<evidence type="ECO:0000256" key="3">
    <source>
        <dbReference type="SAM" id="MobiDB-lite"/>
    </source>
</evidence>
<proteinExistence type="predicted"/>
<evidence type="ECO:0000256" key="2">
    <source>
        <dbReference type="PROSITE-ProRule" id="PRU00235"/>
    </source>
</evidence>
<dbReference type="PROSITE" id="PS50012">
    <property type="entry name" value="RCC1_3"/>
    <property type="match status" value="4"/>
</dbReference>
<dbReference type="SUPFAM" id="SSF50985">
    <property type="entry name" value="RCC1/BLIP-II"/>
    <property type="match status" value="1"/>
</dbReference>
<dbReference type="RefSeq" id="XP_022466883.1">
    <property type="nucleotide sequence ID" value="XM_022610603.1"/>
</dbReference>
<feature type="repeat" description="RCC1" evidence="2">
    <location>
        <begin position="341"/>
        <end position="402"/>
    </location>
</feature>
<dbReference type="OrthoDB" id="10256179at2759"/>
<name>J7RRX9_HUIN7</name>
<dbReference type="AlphaFoldDB" id="J7RRX9"/>
<feature type="transmembrane region" description="Helical" evidence="4">
    <location>
        <begin position="73"/>
        <end position="93"/>
    </location>
</feature>
<keyword evidence="4" id="KW-0472">Membrane</keyword>
<reference evidence="6 7" key="1">
    <citation type="journal article" date="2011" name="Proc. Natl. Acad. Sci. U.S.A.">
        <title>Evolutionary erosion of yeast sex chromosomes by mating-type switching accidents.</title>
        <authorList>
            <person name="Gordon J.L."/>
            <person name="Armisen D."/>
            <person name="Proux-Wera E."/>
            <person name="Oheigeartaigh S.S."/>
            <person name="Byrne K.P."/>
            <person name="Wolfe K.H."/>
        </authorList>
    </citation>
    <scope>NUCLEOTIDE SEQUENCE [LARGE SCALE GENOMIC DNA]</scope>
    <source>
        <strain evidence="7">ATCC MYA-139 / BCRC 22969 / CBS 8797 / CCRC 22969 / KCTC 17520 / NBRC 10181 / NCYC 3082</strain>
    </source>
</reference>
<keyword evidence="7" id="KW-1185">Reference proteome</keyword>
<feature type="region of interest" description="Disordered" evidence="3">
    <location>
        <begin position="93"/>
        <end position="113"/>
    </location>
</feature>
<keyword evidence="4" id="KW-0812">Transmembrane</keyword>
<dbReference type="OMA" id="YDQPHEI"/>
<dbReference type="HOGENOM" id="CLU_028610_1_0_1"/>
<sequence>MWRRSLVRHFSRSSRLQVAPKFDDAELLAKNLNRLEYNPTRRTRPVEDEPTDTNQQEIHRSVQVQRIGSLRKWSLWALLLGVAAGGAYYGGYFRSDGTQGQEPPSTRRTRKRRTVPAGFKTQLDPSVPGLYYIGDTNDGYTGVPTRISPLDHRTLRDVCIVSGERGNAIIDKRGNLYRWEHKRTGDTVEPVLRDQQLVKVRHSGEYLYALNERGHVLVVPWGNKESPRQYTSRTRHWYWPLSHYDTYNWRLPIKDKVVDLAAGGSHLILLTDAARAYTCSTGPTDESQGQFGLLNEIPPVNLPQPIELLNQFIDGGGVVQQRRIKQIACGNVHTVALDDQGRVLTFGANTYGQVGVPFTYSNLHVVYPRELPATKLKPFTGEETAVKAIAAGKETSYLVLSNGSLVSFGNGAIGQLGNGSMKGNQSAPTLVKLPNDPQNRVQRVIAGSNADHAFAVMTDGTVLAWGANDAGQLGNWKHYKVSRPTVLPSLTYDAAVPLTIDPATQSLSIGPQSSCIYSINRK</sequence>
<feature type="repeat" description="RCC1" evidence="2">
    <location>
        <begin position="403"/>
        <end position="459"/>
    </location>
</feature>
<evidence type="ECO:0000259" key="5">
    <source>
        <dbReference type="Pfam" id="PF25390"/>
    </source>
</evidence>
<protein>
    <recommendedName>
        <fullName evidence="5">RCC1-like domain-containing protein</fullName>
    </recommendedName>
</protein>
<feature type="repeat" description="RCC1" evidence="2">
    <location>
        <begin position="276"/>
        <end position="340"/>
    </location>
</feature>